<dbReference type="SMART" id="SM00338">
    <property type="entry name" value="BRLZ"/>
    <property type="match status" value="1"/>
</dbReference>
<evidence type="ECO:0000313" key="5">
    <source>
        <dbReference type="Proteomes" id="UP000054350"/>
    </source>
</evidence>
<dbReference type="VEuPathDB" id="FungiDB:AMAG_02352"/>
<dbReference type="PROSITE" id="PS50217">
    <property type="entry name" value="BZIP"/>
    <property type="match status" value="1"/>
</dbReference>
<feature type="compositionally biased region" description="Low complexity" evidence="2">
    <location>
        <begin position="356"/>
        <end position="365"/>
    </location>
</feature>
<feature type="region of interest" description="Disordered" evidence="2">
    <location>
        <begin position="1"/>
        <end position="246"/>
    </location>
</feature>
<gene>
    <name evidence="4" type="ORF">AMAG_02352</name>
</gene>
<dbReference type="PANTHER" id="PTHR13270:SF14">
    <property type="entry name" value="SEX DETERMINATION AND DOSAGE COMPENSATION PROTEIN SDC-2"/>
    <property type="match status" value="1"/>
</dbReference>
<dbReference type="CDD" id="cd12193">
    <property type="entry name" value="bZIP_GCN4"/>
    <property type="match status" value="1"/>
</dbReference>
<dbReference type="InterPro" id="IPR004827">
    <property type="entry name" value="bZIP"/>
</dbReference>
<dbReference type="STRING" id="578462.A0A0L0S1V4"/>
<protein>
    <recommendedName>
        <fullName evidence="3">BZIP domain-containing protein</fullName>
    </recommendedName>
</protein>
<evidence type="ECO:0000313" key="4">
    <source>
        <dbReference type="EMBL" id="KNE56552.1"/>
    </source>
</evidence>
<dbReference type="eggNOG" id="ENOG502RM2F">
    <property type="taxonomic scope" value="Eukaryota"/>
</dbReference>
<reference evidence="5" key="2">
    <citation type="submission" date="2009-11" db="EMBL/GenBank/DDBJ databases">
        <title>The Genome Sequence of Allomyces macrogynus strain ATCC 38327.</title>
        <authorList>
            <consortium name="The Broad Institute Genome Sequencing Platform"/>
            <person name="Russ C."/>
            <person name="Cuomo C."/>
            <person name="Shea T."/>
            <person name="Young S.K."/>
            <person name="Zeng Q."/>
            <person name="Koehrsen M."/>
            <person name="Haas B."/>
            <person name="Borodovsky M."/>
            <person name="Guigo R."/>
            <person name="Alvarado L."/>
            <person name="Berlin A."/>
            <person name="Borenstein D."/>
            <person name="Chen Z."/>
            <person name="Engels R."/>
            <person name="Freedman E."/>
            <person name="Gellesch M."/>
            <person name="Goldberg J."/>
            <person name="Griggs A."/>
            <person name="Gujja S."/>
            <person name="Heiman D."/>
            <person name="Hepburn T."/>
            <person name="Howarth C."/>
            <person name="Jen D."/>
            <person name="Larson L."/>
            <person name="Lewis B."/>
            <person name="Mehta T."/>
            <person name="Park D."/>
            <person name="Pearson M."/>
            <person name="Roberts A."/>
            <person name="Saif S."/>
            <person name="Shenoy N."/>
            <person name="Sisk P."/>
            <person name="Stolte C."/>
            <person name="Sykes S."/>
            <person name="Walk T."/>
            <person name="White J."/>
            <person name="Yandava C."/>
            <person name="Burger G."/>
            <person name="Gray M.W."/>
            <person name="Holland P.W.H."/>
            <person name="King N."/>
            <person name="Lang F.B.F."/>
            <person name="Roger A.J."/>
            <person name="Ruiz-Trillo I."/>
            <person name="Lander E."/>
            <person name="Nusbaum C."/>
        </authorList>
    </citation>
    <scope>NUCLEOTIDE SEQUENCE [LARGE SCALE GENOMIC DNA]</scope>
    <source>
        <strain evidence="5">ATCC 38327</strain>
    </source>
</reference>
<feature type="domain" description="BZIP" evidence="3">
    <location>
        <begin position="281"/>
        <end position="327"/>
    </location>
</feature>
<feature type="coiled-coil region" evidence="1">
    <location>
        <begin position="293"/>
        <end position="327"/>
    </location>
</feature>
<reference evidence="4 5" key="1">
    <citation type="submission" date="2009-11" db="EMBL/GenBank/DDBJ databases">
        <title>Annotation of Allomyces macrogynus ATCC 38327.</title>
        <authorList>
            <consortium name="The Broad Institute Genome Sequencing Platform"/>
            <person name="Russ C."/>
            <person name="Cuomo C."/>
            <person name="Burger G."/>
            <person name="Gray M.W."/>
            <person name="Holland P.W.H."/>
            <person name="King N."/>
            <person name="Lang F.B.F."/>
            <person name="Roger A.J."/>
            <person name="Ruiz-Trillo I."/>
            <person name="Young S.K."/>
            <person name="Zeng Q."/>
            <person name="Gargeya S."/>
            <person name="Fitzgerald M."/>
            <person name="Haas B."/>
            <person name="Abouelleil A."/>
            <person name="Alvarado L."/>
            <person name="Arachchi H.M."/>
            <person name="Berlin A."/>
            <person name="Chapman S.B."/>
            <person name="Gearin G."/>
            <person name="Goldberg J."/>
            <person name="Griggs A."/>
            <person name="Gujja S."/>
            <person name="Hansen M."/>
            <person name="Heiman D."/>
            <person name="Howarth C."/>
            <person name="Larimer J."/>
            <person name="Lui A."/>
            <person name="MacDonald P.J.P."/>
            <person name="McCowen C."/>
            <person name="Montmayeur A."/>
            <person name="Murphy C."/>
            <person name="Neiman D."/>
            <person name="Pearson M."/>
            <person name="Priest M."/>
            <person name="Roberts A."/>
            <person name="Saif S."/>
            <person name="Shea T."/>
            <person name="Sisk P."/>
            <person name="Stolte C."/>
            <person name="Sykes S."/>
            <person name="Wortman J."/>
            <person name="Nusbaum C."/>
            <person name="Birren B."/>
        </authorList>
    </citation>
    <scope>NUCLEOTIDE SEQUENCE [LARGE SCALE GENOMIC DNA]</scope>
    <source>
        <strain evidence="4 5">ATCC 38327</strain>
    </source>
</reference>
<feature type="compositionally biased region" description="Low complexity" evidence="2">
    <location>
        <begin position="164"/>
        <end position="188"/>
    </location>
</feature>
<dbReference type="InterPro" id="IPR046347">
    <property type="entry name" value="bZIP_sf"/>
</dbReference>
<proteinExistence type="predicted"/>
<dbReference type="AlphaFoldDB" id="A0A0L0S1V4"/>
<evidence type="ECO:0000259" key="3">
    <source>
        <dbReference type="PROSITE" id="PS50217"/>
    </source>
</evidence>
<dbReference type="OrthoDB" id="2257100at2759"/>
<feature type="compositionally biased region" description="Basic residues" evidence="2">
    <location>
        <begin position="221"/>
        <end position="231"/>
    </location>
</feature>
<evidence type="ECO:0000256" key="1">
    <source>
        <dbReference type="SAM" id="Coils"/>
    </source>
</evidence>
<evidence type="ECO:0000256" key="2">
    <source>
        <dbReference type="SAM" id="MobiDB-lite"/>
    </source>
</evidence>
<dbReference type="EMBL" id="GG745330">
    <property type="protein sequence ID" value="KNE56552.1"/>
    <property type="molecule type" value="Genomic_DNA"/>
</dbReference>
<feature type="compositionally biased region" description="Low complexity" evidence="2">
    <location>
        <begin position="36"/>
        <end position="118"/>
    </location>
</feature>
<sequence>MTSPYLGMHGSFMPTQQQQQQQAPPSLFPVAGPSFAQHQQQQQQQAQVQAQQQAQQQAAQQAAQARQQQLQRQQSQQLAQQQAAATQQLQHQQQQQAAALQAQHARQTQQQQQHQQQRSTPNNGPLRVSPAAQYPTPAAAAAPGNNAGTLPASRSSASLGLPRTSPIPLSSTASSTSPSARPSPTGTTWLSGPEPCRSRDPRIGPPARPSAHACSRDPARLRRPPSRHRKLAMGAPDAATLHRPPPAKRARMFEDPLDYDDPESPPDIAMAAPTVDPVAVKRAKNTDAARRSRLKKVKRMEALETRVTELEEENKALTLKLAVGENERANWAAKEAELKARITYLEDKLFSAAAAAAASAASHAAPDGPMSPRGTGGRPN</sequence>
<dbReference type="Gene3D" id="3.30.160.60">
    <property type="entry name" value="Classic Zinc Finger"/>
    <property type="match status" value="1"/>
</dbReference>
<keyword evidence="1" id="KW-0175">Coiled coil</keyword>
<dbReference type="Proteomes" id="UP000054350">
    <property type="component" value="Unassembled WGS sequence"/>
</dbReference>
<feature type="region of interest" description="Disordered" evidence="2">
    <location>
        <begin position="356"/>
        <end position="380"/>
    </location>
</feature>
<dbReference type="GO" id="GO:0003700">
    <property type="term" value="F:DNA-binding transcription factor activity"/>
    <property type="evidence" value="ECO:0007669"/>
    <property type="project" value="InterPro"/>
</dbReference>
<feature type="compositionally biased region" description="Low complexity" evidence="2">
    <location>
        <begin position="130"/>
        <end position="152"/>
    </location>
</feature>
<dbReference type="SUPFAM" id="SSF57959">
    <property type="entry name" value="Leucine zipper domain"/>
    <property type="match status" value="1"/>
</dbReference>
<name>A0A0L0S1V4_ALLM3</name>
<organism evidence="4 5">
    <name type="scientific">Allomyces macrogynus (strain ATCC 38327)</name>
    <name type="common">Allomyces javanicus var. macrogynus</name>
    <dbReference type="NCBI Taxonomy" id="578462"/>
    <lineage>
        <taxon>Eukaryota</taxon>
        <taxon>Fungi</taxon>
        <taxon>Fungi incertae sedis</taxon>
        <taxon>Blastocladiomycota</taxon>
        <taxon>Blastocladiomycetes</taxon>
        <taxon>Blastocladiales</taxon>
        <taxon>Blastocladiaceae</taxon>
        <taxon>Allomyces</taxon>
    </lineage>
</organism>
<dbReference type="PANTHER" id="PTHR13270">
    <property type="entry name" value="PROTEIN C20ORF116-RELATED"/>
    <property type="match status" value="1"/>
</dbReference>
<accession>A0A0L0S1V4</accession>
<dbReference type="Pfam" id="PF07716">
    <property type="entry name" value="bZIP_2"/>
    <property type="match status" value="1"/>
</dbReference>
<keyword evidence="5" id="KW-1185">Reference proteome</keyword>
<dbReference type="PROSITE" id="PS00036">
    <property type="entry name" value="BZIP_BASIC"/>
    <property type="match status" value="1"/>
</dbReference>